<reference evidence="2" key="1">
    <citation type="submission" date="2018-05" db="EMBL/GenBank/DDBJ databases">
        <authorList>
            <person name="Lanie J.A."/>
            <person name="Ng W.-L."/>
            <person name="Kazmierczak K.M."/>
            <person name="Andrzejewski T.M."/>
            <person name="Davidsen T.M."/>
            <person name="Wayne K.J."/>
            <person name="Tettelin H."/>
            <person name="Glass J.I."/>
            <person name="Rusch D."/>
            <person name="Podicherti R."/>
            <person name="Tsui H.-C.T."/>
            <person name="Winkler M.E."/>
        </authorList>
    </citation>
    <scope>NUCLEOTIDE SEQUENCE</scope>
</reference>
<sequence>IIAQDFLQAKGAMFLGRGLSFPIALEGALKLKELSYLHAEGYPAGEMKHGPLALIEEGLPVVILAPKDRYFEKTISNMQEVIARGGKVILISNENNSIISENIRFSLKLPKTDDNLTPFLMTIPLQLLAYHVASLKNFDIDKPRNLAKSVTVE</sequence>
<evidence type="ECO:0000313" key="2">
    <source>
        <dbReference type="EMBL" id="SVE04894.1"/>
    </source>
</evidence>
<dbReference type="PANTHER" id="PTHR10937">
    <property type="entry name" value="GLUCOSAMINE--FRUCTOSE-6-PHOSPHATE AMINOTRANSFERASE, ISOMERIZING"/>
    <property type="match status" value="1"/>
</dbReference>
<dbReference type="GO" id="GO:0097367">
    <property type="term" value="F:carbohydrate derivative binding"/>
    <property type="evidence" value="ECO:0007669"/>
    <property type="project" value="InterPro"/>
</dbReference>
<dbReference type="GO" id="GO:0005829">
    <property type="term" value="C:cytosol"/>
    <property type="evidence" value="ECO:0007669"/>
    <property type="project" value="TreeGrafter"/>
</dbReference>
<organism evidence="2">
    <name type="scientific">marine metagenome</name>
    <dbReference type="NCBI Taxonomy" id="408172"/>
    <lineage>
        <taxon>unclassified sequences</taxon>
        <taxon>metagenomes</taxon>
        <taxon>ecological metagenomes</taxon>
    </lineage>
</organism>
<dbReference type="AlphaFoldDB" id="A0A383AB54"/>
<dbReference type="FunFam" id="3.40.50.10490:FF:000002">
    <property type="entry name" value="Glutamine--fructose-6-phosphate aminotransferase [isomerizing]"/>
    <property type="match status" value="1"/>
</dbReference>
<dbReference type="InterPro" id="IPR046348">
    <property type="entry name" value="SIS_dom_sf"/>
</dbReference>
<dbReference type="InterPro" id="IPR035490">
    <property type="entry name" value="GlmS/FrlB_SIS"/>
</dbReference>
<dbReference type="SUPFAM" id="SSF53697">
    <property type="entry name" value="SIS domain"/>
    <property type="match status" value="1"/>
</dbReference>
<feature type="non-terminal residue" evidence="2">
    <location>
        <position position="1"/>
    </location>
</feature>
<dbReference type="GO" id="GO:0006487">
    <property type="term" value="P:protein N-linked glycosylation"/>
    <property type="evidence" value="ECO:0007669"/>
    <property type="project" value="TreeGrafter"/>
</dbReference>
<dbReference type="Pfam" id="PF01380">
    <property type="entry name" value="SIS"/>
    <property type="match status" value="1"/>
</dbReference>
<evidence type="ECO:0000259" key="1">
    <source>
        <dbReference type="PROSITE" id="PS51464"/>
    </source>
</evidence>
<dbReference type="GO" id="GO:0004360">
    <property type="term" value="F:glutamine-fructose-6-phosphate transaminase (isomerizing) activity"/>
    <property type="evidence" value="ECO:0007669"/>
    <property type="project" value="UniProtKB-ARBA"/>
</dbReference>
<dbReference type="GO" id="GO:0006002">
    <property type="term" value="P:fructose 6-phosphate metabolic process"/>
    <property type="evidence" value="ECO:0007669"/>
    <property type="project" value="TreeGrafter"/>
</dbReference>
<dbReference type="PROSITE" id="PS51464">
    <property type="entry name" value="SIS"/>
    <property type="match status" value="1"/>
</dbReference>
<dbReference type="InterPro" id="IPR001347">
    <property type="entry name" value="SIS_dom"/>
</dbReference>
<dbReference type="GO" id="GO:0046349">
    <property type="term" value="P:amino sugar biosynthetic process"/>
    <property type="evidence" value="ECO:0007669"/>
    <property type="project" value="UniProtKB-ARBA"/>
</dbReference>
<dbReference type="EMBL" id="UINC01190639">
    <property type="protein sequence ID" value="SVE04894.1"/>
    <property type="molecule type" value="Genomic_DNA"/>
</dbReference>
<dbReference type="GO" id="GO:0006047">
    <property type="term" value="P:UDP-N-acetylglucosamine metabolic process"/>
    <property type="evidence" value="ECO:0007669"/>
    <property type="project" value="TreeGrafter"/>
</dbReference>
<dbReference type="PANTHER" id="PTHR10937:SF0">
    <property type="entry name" value="GLUTAMINE--FRUCTOSE-6-PHOSPHATE TRANSAMINASE (ISOMERIZING)"/>
    <property type="match status" value="1"/>
</dbReference>
<proteinExistence type="predicted"/>
<dbReference type="CDD" id="cd05009">
    <property type="entry name" value="SIS_GlmS_GlmD_2"/>
    <property type="match status" value="1"/>
</dbReference>
<accession>A0A383AB54</accession>
<dbReference type="Gene3D" id="3.40.50.10490">
    <property type="entry name" value="Glucose-6-phosphate isomerase like protein, domain 1"/>
    <property type="match status" value="1"/>
</dbReference>
<protein>
    <recommendedName>
        <fullName evidence="1">SIS domain-containing protein</fullName>
    </recommendedName>
</protein>
<gene>
    <name evidence="2" type="ORF">METZ01_LOCUS457748</name>
</gene>
<feature type="domain" description="SIS" evidence="1">
    <location>
        <begin position="2"/>
        <end position="143"/>
    </location>
</feature>
<name>A0A383AB54_9ZZZZ</name>